<evidence type="ECO:0000313" key="3">
    <source>
        <dbReference type="RefSeq" id="XP_016726416.2"/>
    </source>
</evidence>
<proteinExistence type="predicted"/>
<feature type="compositionally biased region" description="Basic and acidic residues" evidence="1">
    <location>
        <begin position="310"/>
        <end position="321"/>
    </location>
</feature>
<dbReference type="PANTHER" id="PTHR33416:SF17">
    <property type="entry name" value="PROTEIN KAKU4"/>
    <property type="match status" value="1"/>
</dbReference>
<name>A0A1U8MHU8_GOSHI</name>
<dbReference type="Proteomes" id="UP000818029">
    <property type="component" value="Chromosome A05"/>
</dbReference>
<dbReference type="SMR" id="A0A1U8MHU8"/>
<dbReference type="PaxDb" id="3635-A0A1U8MHU8"/>
<dbReference type="STRING" id="3635.A0A1U8MHU8"/>
<dbReference type="KEGG" id="ghi:107937920"/>
<dbReference type="GO" id="GO:0005635">
    <property type="term" value="C:nuclear envelope"/>
    <property type="evidence" value="ECO:0000318"/>
    <property type="project" value="GO_Central"/>
</dbReference>
<gene>
    <name evidence="3" type="primary">LOC107937920</name>
</gene>
<protein>
    <submittedName>
        <fullName evidence="3">Protein KAKU4 isoform X1</fullName>
    </submittedName>
</protein>
<feature type="region of interest" description="Disordered" evidence="1">
    <location>
        <begin position="56"/>
        <end position="103"/>
    </location>
</feature>
<evidence type="ECO:0000256" key="1">
    <source>
        <dbReference type="SAM" id="MobiDB-lite"/>
    </source>
</evidence>
<feature type="compositionally biased region" description="Polar residues" evidence="1">
    <location>
        <begin position="11"/>
        <end position="21"/>
    </location>
</feature>
<dbReference type="PANTHER" id="PTHR33416">
    <property type="entry name" value="NUCLEAR PORE COMPLEX PROTEIN NUP1"/>
    <property type="match status" value="1"/>
</dbReference>
<organism evidence="2 3">
    <name type="scientific">Gossypium hirsutum</name>
    <name type="common">Upland cotton</name>
    <name type="synonym">Gossypium mexicanum</name>
    <dbReference type="NCBI Taxonomy" id="3635"/>
    <lineage>
        <taxon>Eukaryota</taxon>
        <taxon>Viridiplantae</taxon>
        <taxon>Streptophyta</taxon>
        <taxon>Embryophyta</taxon>
        <taxon>Tracheophyta</taxon>
        <taxon>Spermatophyta</taxon>
        <taxon>Magnoliopsida</taxon>
        <taxon>eudicotyledons</taxon>
        <taxon>Gunneridae</taxon>
        <taxon>Pentapetalae</taxon>
        <taxon>rosids</taxon>
        <taxon>malvids</taxon>
        <taxon>Malvales</taxon>
        <taxon>Malvaceae</taxon>
        <taxon>Malvoideae</taxon>
        <taxon>Gossypium</taxon>
    </lineage>
</organism>
<feature type="region of interest" description="Disordered" evidence="1">
    <location>
        <begin position="510"/>
        <end position="571"/>
    </location>
</feature>
<feature type="region of interest" description="Disordered" evidence="1">
    <location>
        <begin position="299"/>
        <end position="321"/>
    </location>
</feature>
<feature type="compositionally biased region" description="Polar residues" evidence="1">
    <location>
        <begin position="510"/>
        <end position="520"/>
    </location>
</feature>
<feature type="compositionally biased region" description="Polar residues" evidence="1">
    <location>
        <begin position="528"/>
        <end position="546"/>
    </location>
</feature>
<accession>A0A1U8MHU8</accession>
<dbReference type="GO" id="GO:0071763">
    <property type="term" value="P:nuclear membrane organization"/>
    <property type="evidence" value="ECO:0000318"/>
    <property type="project" value="GO_Central"/>
</dbReference>
<feature type="region of interest" description="Disordered" evidence="1">
    <location>
        <begin position="1"/>
        <end position="21"/>
    </location>
</feature>
<dbReference type="AlphaFoldDB" id="A0A1U8MHU8"/>
<feature type="compositionally biased region" description="Low complexity" evidence="1">
    <location>
        <begin position="547"/>
        <end position="558"/>
    </location>
</feature>
<evidence type="ECO:0000313" key="2">
    <source>
        <dbReference type="Proteomes" id="UP000818029"/>
    </source>
</evidence>
<keyword evidence="2" id="KW-1185">Reference proteome</keyword>
<reference evidence="3" key="2">
    <citation type="submission" date="2025-08" db="UniProtKB">
        <authorList>
            <consortium name="RefSeq"/>
        </authorList>
    </citation>
    <scope>IDENTIFICATION</scope>
</reference>
<feature type="compositionally biased region" description="Low complexity" evidence="1">
    <location>
        <begin position="56"/>
        <end position="73"/>
    </location>
</feature>
<sequence length="571" mass="62504">MATVSGAAPCQDSQSGAEMDLNSTLNNPNWISRHIFPPTRAIVNGASRMLGSVFGFESSSSSSSSSSECGSCSDDTHDNDDQEVSSQGVHTIEDREPQSFAGKNEPKHLIEQLLMQESFSRQECDKLTDIIKSRVMDSPSTSGLGFGRLNEMPERTGGSDVEIHDFCSTAVLEAKKLLEMKKLEMHHGTSTLNYVTLKHDVEGEEGSPVGMAKSYMRTCPPWATPSKNNIEFRYSSPYSIGGNFLYSSKRKRDSPATGSWNIQDEIRKVRSKATEEMLRTLTSSKFDWSSFPLEHKSGPDSIVSNNFGPAEKDKSQSSKRPVDAPIDLAAKPASQLVQDAFHNDALPRPAIFGCEQNQFMPAIQGIEVKKVRFLRSNVTLDMGQRLQSTEDMKTELHSDVVAPDANHLKESNSSFLPFGSTKEGTLQGSQVEDKNFWTLNEVAGISTANGFPSRSNMSSEVDKEKNHTPISKVDKAVGCGHDNAFRVVAEVKCEPLCEESMEVPMVNKTDAATSGSQHSWSMPFEGSPQHQNTPMSEGSLAGKSNSGIGKKPQQQGKKVSGYNRRGRGRGR</sequence>
<reference evidence="2" key="1">
    <citation type="journal article" date="2020" name="Nat. Genet.">
        <title>Genomic diversifications of five Gossypium allopolyploid species and their impact on cotton improvement.</title>
        <authorList>
            <person name="Chen Z.J."/>
            <person name="Sreedasyam A."/>
            <person name="Ando A."/>
            <person name="Song Q."/>
            <person name="De Santiago L.M."/>
            <person name="Hulse-Kemp A.M."/>
            <person name="Ding M."/>
            <person name="Ye W."/>
            <person name="Kirkbride R.C."/>
            <person name="Jenkins J."/>
            <person name="Plott C."/>
            <person name="Lovell J."/>
            <person name="Lin Y.M."/>
            <person name="Vaughn R."/>
            <person name="Liu B."/>
            <person name="Simpson S."/>
            <person name="Scheffler B.E."/>
            <person name="Wen L."/>
            <person name="Saski C.A."/>
            <person name="Grover C.E."/>
            <person name="Hu G."/>
            <person name="Conover J.L."/>
            <person name="Carlson J.W."/>
            <person name="Shu S."/>
            <person name="Boston L.B."/>
            <person name="Williams M."/>
            <person name="Peterson D.G."/>
            <person name="McGee K."/>
            <person name="Jones D.C."/>
            <person name="Wendel J.F."/>
            <person name="Stelly D.M."/>
            <person name="Grimwood J."/>
            <person name="Schmutz J."/>
        </authorList>
    </citation>
    <scope>NUCLEOTIDE SEQUENCE [LARGE SCALE GENOMIC DNA]</scope>
    <source>
        <strain evidence="2">cv. TM-1</strain>
    </source>
</reference>
<dbReference type="RefSeq" id="XP_016726416.2">
    <property type="nucleotide sequence ID" value="XM_016870927.2"/>
</dbReference>
<dbReference type="GeneID" id="107937920"/>